<gene>
    <name evidence="2" type="ORF">JW613_13320</name>
</gene>
<comment type="caution">
    <text evidence="2">The sequence shown here is derived from an EMBL/GenBank/DDBJ whole genome shotgun (WGS) entry which is preliminary data.</text>
</comment>
<dbReference type="Pfam" id="PF13521">
    <property type="entry name" value="AAA_28"/>
    <property type="match status" value="1"/>
</dbReference>
<dbReference type="GeneID" id="96259589"/>
<proteinExistence type="predicted"/>
<protein>
    <submittedName>
        <fullName evidence="2">AAA family ATPase</fullName>
    </submittedName>
</protein>
<dbReference type="InterPro" id="IPR027417">
    <property type="entry name" value="P-loop_NTPase"/>
</dbReference>
<sequence length="237" mass="26481">MKLAVSGTYSAGKTLTVMALSHYTGIPRTLARTIREILPHAVPGKSLAECTPAEYLQLAMRRHVGRAVEEARHPDGFLSDGSSLQEWAYGAMRVKYGMDPNTTRELAQVPHSALSAEMLFFEAVVEQFGRAFRQHVKESFDAYVHLANELPLSADGHRPMHEGFRAACDEMLLRTLDELKIPYHIVGGSLEERLIRIAELFSFPTVTSTEDAIARAHKEYARIDKHLETARDRAHAA</sequence>
<keyword evidence="3" id="KW-1185">Reference proteome</keyword>
<organism evidence="2 3">
    <name type="scientific">Streptomyces smyrnaeus</name>
    <dbReference type="NCBI Taxonomy" id="1387713"/>
    <lineage>
        <taxon>Bacteria</taxon>
        <taxon>Bacillati</taxon>
        <taxon>Actinomycetota</taxon>
        <taxon>Actinomycetes</taxon>
        <taxon>Kitasatosporales</taxon>
        <taxon>Streptomycetaceae</taxon>
        <taxon>Streptomyces</taxon>
    </lineage>
</organism>
<dbReference type="Proteomes" id="UP000721954">
    <property type="component" value="Unassembled WGS sequence"/>
</dbReference>
<name>A0ABS3XVC6_9ACTN</name>
<dbReference type="InterPro" id="IPR038727">
    <property type="entry name" value="NadR/Ttd14_AAA_dom"/>
</dbReference>
<evidence type="ECO:0000313" key="3">
    <source>
        <dbReference type="Proteomes" id="UP000721954"/>
    </source>
</evidence>
<dbReference type="EMBL" id="JAFFZM010000007">
    <property type="protein sequence ID" value="MBO8199270.1"/>
    <property type="molecule type" value="Genomic_DNA"/>
</dbReference>
<dbReference type="Gene3D" id="3.40.50.300">
    <property type="entry name" value="P-loop containing nucleotide triphosphate hydrolases"/>
    <property type="match status" value="1"/>
</dbReference>
<evidence type="ECO:0000259" key="1">
    <source>
        <dbReference type="Pfam" id="PF13521"/>
    </source>
</evidence>
<accession>A0ABS3XVC6</accession>
<dbReference type="RefSeq" id="WP_209211015.1">
    <property type="nucleotide sequence ID" value="NZ_JAFFZM010000007.1"/>
</dbReference>
<evidence type="ECO:0000313" key="2">
    <source>
        <dbReference type="EMBL" id="MBO8199270.1"/>
    </source>
</evidence>
<feature type="domain" description="NadR/Ttd14 AAA" evidence="1">
    <location>
        <begin position="3"/>
        <end position="193"/>
    </location>
</feature>
<reference evidence="2 3" key="1">
    <citation type="submission" date="2021-02" db="EMBL/GenBank/DDBJ databases">
        <title>Streptomyces spirodelae sp. nov., isolated from duckweed.</title>
        <authorList>
            <person name="Saimee Y."/>
            <person name="Duangmal K."/>
        </authorList>
    </citation>
    <scope>NUCLEOTIDE SEQUENCE [LARGE SCALE GENOMIC DNA]</scope>
    <source>
        <strain evidence="2 3">DSM 42105</strain>
    </source>
</reference>